<dbReference type="NCBIfam" id="NF006964">
    <property type="entry name" value="PRK09440.1-2"/>
    <property type="match status" value="1"/>
</dbReference>
<evidence type="ECO:0000313" key="6">
    <source>
        <dbReference type="EMBL" id="TDT43074.1"/>
    </source>
</evidence>
<evidence type="ECO:0000313" key="7">
    <source>
        <dbReference type="Proteomes" id="UP000295830"/>
    </source>
</evidence>
<keyword evidence="3 6" id="KW-0808">Transferase</keyword>
<dbReference type="GO" id="GO:0030170">
    <property type="term" value="F:pyridoxal phosphate binding"/>
    <property type="evidence" value="ECO:0007669"/>
    <property type="project" value="InterPro"/>
</dbReference>
<dbReference type="OrthoDB" id="9802328at2"/>
<evidence type="ECO:0000256" key="1">
    <source>
        <dbReference type="ARBA" id="ARBA00001933"/>
    </source>
</evidence>
<gene>
    <name evidence="6" type="ORF">DES49_0884</name>
</gene>
<dbReference type="InterPro" id="IPR004839">
    <property type="entry name" value="Aminotransferase_I/II_large"/>
</dbReference>
<dbReference type="Pfam" id="PF00155">
    <property type="entry name" value="Aminotran_1_2"/>
    <property type="match status" value="1"/>
</dbReference>
<proteinExistence type="predicted"/>
<comment type="cofactor">
    <cofactor evidence="1">
        <name>pyridoxal 5'-phosphate</name>
        <dbReference type="ChEBI" id="CHEBI:597326"/>
    </cofactor>
</comment>
<dbReference type="PANTHER" id="PTHR42790">
    <property type="entry name" value="AMINOTRANSFERASE"/>
    <property type="match status" value="1"/>
</dbReference>
<name>A0A4R7JYP9_9GAMM</name>
<keyword evidence="6" id="KW-0670">Pyruvate</keyword>
<dbReference type="NCBIfam" id="NF006967">
    <property type="entry name" value="PRK09440.1-5"/>
    <property type="match status" value="1"/>
</dbReference>
<comment type="caution">
    <text evidence="6">The sequence shown here is derived from an EMBL/GenBank/DDBJ whole genome shotgun (WGS) entry which is preliminary data.</text>
</comment>
<evidence type="ECO:0000259" key="5">
    <source>
        <dbReference type="Pfam" id="PF00155"/>
    </source>
</evidence>
<evidence type="ECO:0000256" key="2">
    <source>
        <dbReference type="ARBA" id="ARBA00022576"/>
    </source>
</evidence>
<evidence type="ECO:0000256" key="4">
    <source>
        <dbReference type="ARBA" id="ARBA00022898"/>
    </source>
</evidence>
<feature type="domain" description="Aminotransferase class I/classII large" evidence="5">
    <location>
        <begin position="50"/>
        <end position="409"/>
    </location>
</feature>
<dbReference type="AlphaFoldDB" id="A0A4R7JYP9"/>
<keyword evidence="2 6" id="KW-0032">Aminotransferase</keyword>
<dbReference type="Gene3D" id="3.40.640.10">
    <property type="entry name" value="Type I PLP-dependent aspartate aminotransferase-like (Major domain)"/>
    <property type="match status" value="1"/>
</dbReference>
<dbReference type="RefSeq" id="WP_133735169.1">
    <property type="nucleotide sequence ID" value="NZ_SOAX01000002.1"/>
</dbReference>
<dbReference type="SUPFAM" id="SSF53383">
    <property type="entry name" value="PLP-dependent transferases"/>
    <property type="match status" value="1"/>
</dbReference>
<evidence type="ECO:0000256" key="3">
    <source>
        <dbReference type="ARBA" id="ARBA00022679"/>
    </source>
</evidence>
<dbReference type="InterPro" id="IPR015421">
    <property type="entry name" value="PyrdxlP-dep_Trfase_major"/>
</dbReference>
<dbReference type="PANTHER" id="PTHR42790:SF4">
    <property type="entry name" value="VALINE--PYRUVATE AMINOTRANSFERASE"/>
    <property type="match status" value="1"/>
</dbReference>
<keyword evidence="7" id="KW-1185">Reference proteome</keyword>
<sequence length="421" mass="46553">MRLSTFGQKLGADAGINSLMDDLGEAMASGDDVIMMGGGNPGYLPEVTDRLQTIAKQLVDDPEQFRRLTGVYDPPQGEKQFIASLVELLNSEYDWGLTPENVALTNGSQSAFFMLFNMLAGEHPDGSHKHILLPLAPEYIGYGDAGLSPGLFRAVRPEIDELGDHLFKYRVDFSGLDITEDTAAICVSRPTNPTGNVLTDGEMQGLEELAREHDIPLIVDGAYGTPFPDLMFTEATPRWTPQHILCLSLSKLGIPAARTGIVIADKPVIRALSGVNAIINLATGSFGAMLAEPLVRSGEIISMSRERVQPIYQQKMEKAVAAFREAMGEDCPWRVHTPEGAMFLWLWFPDLPISSLELYRRLKARGVLVVSGHYFFPGLPDEEWRHRHECLRVTYSQDEADVARGLQVIAEEVKRAWRDQG</sequence>
<dbReference type="InterPro" id="IPR050859">
    <property type="entry name" value="Class-I_PLP-dep_aminotransf"/>
</dbReference>
<dbReference type="CDD" id="cd00609">
    <property type="entry name" value="AAT_like"/>
    <property type="match status" value="1"/>
</dbReference>
<reference evidence="6 7" key="1">
    <citation type="submission" date="2019-03" db="EMBL/GenBank/DDBJ databases">
        <title>Genomic Encyclopedia of Type Strains, Phase IV (KMG-IV): sequencing the most valuable type-strain genomes for metagenomic binning, comparative biology and taxonomic classification.</title>
        <authorList>
            <person name="Goeker M."/>
        </authorList>
    </citation>
    <scope>NUCLEOTIDE SEQUENCE [LARGE SCALE GENOMIC DNA]</scope>
    <source>
        <strain evidence="6 7">DSM 15505</strain>
    </source>
</reference>
<dbReference type="GO" id="GO:1901605">
    <property type="term" value="P:alpha-amino acid metabolic process"/>
    <property type="evidence" value="ECO:0007669"/>
    <property type="project" value="TreeGrafter"/>
</dbReference>
<organism evidence="6 7">
    <name type="scientific">Halospina denitrificans</name>
    <dbReference type="NCBI Taxonomy" id="332522"/>
    <lineage>
        <taxon>Bacteria</taxon>
        <taxon>Pseudomonadati</taxon>
        <taxon>Pseudomonadota</taxon>
        <taxon>Gammaproteobacteria</taxon>
        <taxon>Halospina</taxon>
    </lineage>
</organism>
<accession>A0A4R7JYP9</accession>
<dbReference type="GO" id="GO:0009042">
    <property type="term" value="F:valine-pyruvate transaminase activity"/>
    <property type="evidence" value="ECO:0007669"/>
    <property type="project" value="TreeGrafter"/>
</dbReference>
<keyword evidence="4" id="KW-0663">Pyridoxal phosphate</keyword>
<dbReference type="Proteomes" id="UP000295830">
    <property type="component" value="Unassembled WGS sequence"/>
</dbReference>
<protein>
    <submittedName>
        <fullName evidence="6">Valine-pyruvate aminotransferase</fullName>
    </submittedName>
</protein>
<dbReference type="EMBL" id="SOAX01000002">
    <property type="protein sequence ID" value="TDT43074.1"/>
    <property type="molecule type" value="Genomic_DNA"/>
</dbReference>
<dbReference type="GO" id="GO:0005829">
    <property type="term" value="C:cytosol"/>
    <property type="evidence" value="ECO:0007669"/>
    <property type="project" value="TreeGrafter"/>
</dbReference>
<dbReference type="InterPro" id="IPR015424">
    <property type="entry name" value="PyrdxlP-dep_Trfase"/>
</dbReference>